<accession>A0A392QXN0</accession>
<feature type="non-terminal residue" evidence="1">
    <location>
        <position position="76"/>
    </location>
</feature>
<sequence>MTTLSFTPWYLIFKCTVEEVGIVTDPIGRVAVPSNTELPWSISTLEMLRLAIVAVMSSGRCPLGVPFTRSESENLR</sequence>
<evidence type="ECO:0000313" key="1">
    <source>
        <dbReference type="EMBL" id="MCI29113.1"/>
    </source>
</evidence>
<dbReference type="Proteomes" id="UP000265520">
    <property type="component" value="Unassembled WGS sequence"/>
</dbReference>
<protein>
    <submittedName>
        <fullName evidence="1">Uncharacterized protein</fullName>
    </submittedName>
</protein>
<reference evidence="1 2" key="1">
    <citation type="journal article" date="2018" name="Front. Plant Sci.">
        <title>Red Clover (Trifolium pratense) and Zigzag Clover (T. medium) - A Picture of Genomic Similarities and Differences.</title>
        <authorList>
            <person name="Dluhosova J."/>
            <person name="Istvanek J."/>
            <person name="Nedelnik J."/>
            <person name="Repkova J."/>
        </authorList>
    </citation>
    <scope>NUCLEOTIDE SEQUENCE [LARGE SCALE GENOMIC DNA]</scope>
    <source>
        <strain evidence="2">cv. 10/8</strain>
        <tissue evidence="1">Leaf</tissue>
    </source>
</reference>
<evidence type="ECO:0000313" key="2">
    <source>
        <dbReference type="Proteomes" id="UP000265520"/>
    </source>
</evidence>
<comment type="caution">
    <text evidence="1">The sequence shown here is derived from an EMBL/GenBank/DDBJ whole genome shotgun (WGS) entry which is preliminary data.</text>
</comment>
<name>A0A392QXN0_9FABA</name>
<keyword evidence="2" id="KW-1185">Reference proteome</keyword>
<dbReference type="AlphaFoldDB" id="A0A392QXN0"/>
<dbReference type="EMBL" id="LXQA010170370">
    <property type="protein sequence ID" value="MCI29113.1"/>
    <property type="molecule type" value="Genomic_DNA"/>
</dbReference>
<organism evidence="1 2">
    <name type="scientific">Trifolium medium</name>
    <dbReference type="NCBI Taxonomy" id="97028"/>
    <lineage>
        <taxon>Eukaryota</taxon>
        <taxon>Viridiplantae</taxon>
        <taxon>Streptophyta</taxon>
        <taxon>Embryophyta</taxon>
        <taxon>Tracheophyta</taxon>
        <taxon>Spermatophyta</taxon>
        <taxon>Magnoliopsida</taxon>
        <taxon>eudicotyledons</taxon>
        <taxon>Gunneridae</taxon>
        <taxon>Pentapetalae</taxon>
        <taxon>rosids</taxon>
        <taxon>fabids</taxon>
        <taxon>Fabales</taxon>
        <taxon>Fabaceae</taxon>
        <taxon>Papilionoideae</taxon>
        <taxon>50 kb inversion clade</taxon>
        <taxon>NPAAA clade</taxon>
        <taxon>Hologalegina</taxon>
        <taxon>IRL clade</taxon>
        <taxon>Trifolieae</taxon>
        <taxon>Trifolium</taxon>
    </lineage>
</organism>
<proteinExistence type="predicted"/>